<feature type="compositionally biased region" description="Basic and acidic residues" evidence="2">
    <location>
        <begin position="357"/>
        <end position="367"/>
    </location>
</feature>
<feature type="compositionally biased region" description="Basic and acidic residues" evidence="2">
    <location>
        <begin position="260"/>
        <end position="302"/>
    </location>
</feature>
<accession>A0ABQ8ZBX0</accession>
<evidence type="ECO:0000313" key="4">
    <source>
        <dbReference type="Proteomes" id="UP001150062"/>
    </source>
</evidence>
<evidence type="ECO:0000256" key="1">
    <source>
        <dbReference type="SAM" id="Coils"/>
    </source>
</evidence>
<reference evidence="3" key="1">
    <citation type="submission" date="2022-08" db="EMBL/GenBank/DDBJ databases">
        <title>Novel sulfate-reducing endosymbionts in the free-living metamonad Anaeramoeba.</title>
        <authorList>
            <person name="Jerlstrom-Hultqvist J."/>
            <person name="Cepicka I."/>
            <person name="Gallot-Lavallee L."/>
            <person name="Salas-Leiva D."/>
            <person name="Curtis B.A."/>
            <person name="Zahonova K."/>
            <person name="Pipaliya S."/>
            <person name="Dacks J."/>
            <person name="Roger A.J."/>
        </authorList>
    </citation>
    <scope>NUCLEOTIDE SEQUENCE</scope>
    <source>
        <strain evidence="3">Schooner1</strain>
    </source>
</reference>
<comment type="caution">
    <text evidence="3">The sequence shown here is derived from an EMBL/GenBank/DDBJ whole genome shotgun (WGS) entry which is preliminary data.</text>
</comment>
<feature type="compositionally biased region" description="Low complexity" evidence="2">
    <location>
        <begin position="344"/>
        <end position="356"/>
    </location>
</feature>
<gene>
    <name evidence="3" type="ORF">M0813_12745</name>
</gene>
<proteinExistence type="predicted"/>
<evidence type="ECO:0000256" key="2">
    <source>
        <dbReference type="SAM" id="MobiDB-lite"/>
    </source>
</evidence>
<keyword evidence="1" id="KW-0175">Coiled coil</keyword>
<feature type="coiled-coil region" evidence="1">
    <location>
        <begin position="129"/>
        <end position="164"/>
    </location>
</feature>
<organism evidence="3 4">
    <name type="scientific">Anaeramoeba flamelloides</name>
    <dbReference type="NCBI Taxonomy" id="1746091"/>
    <lineage>
        <taxon>Eukaryota</taxon>
        <taxon>Metamonada</taxon>
        <taxon>Anaeramoebidae</taxon>
        <taxon>Anaeramoeba</taxon>
    </lineage>
</organism>
<feature type="region of interest" description="Disordered" evidence="2">
    <location>
        <begin position="196"/>
        <end position="228"/>
    </location>
</feature>
<keyword evidence="4" id="KW-1185">Reference proteome</keyword>
<name>A0ABQ8ZBX0_9EUKA</name>
<feature type="compositionally biased region" description="Basic and acidic residues" evidence="2">
    <location>
        <begin position="196"/>
        <end position="208"/>
    </location>
</feature>
<feature type="compositionally biased region" description="Basic and acidic residues" evidence="2">
    <location>
        <begin position="217"/>
        <end position="228"/>
    </location>
</feature>
<protein>
    <submittedName>
        <fullName evidence="3">Uncharacterized protein</fullName>
    </submittedName>
</protein>
<feature type="compositionally biased region" description="Acidic residues" evidence="2">
    <location>
        <begin position="303"/>
        <end position="312"/>
    </location>
</feature>
<feature type="region of interest" description="Disordered" evidence="2">
    <location>
        <begin position="248"/>
        <end position="367"/>
    </location>
</feature>
<dbReference type="Proteomes" id="UP001150062">
    <property type="component" value="Unassembled WGS sequence"/>
</dbReference>
<sequence length="367" mass="43535">MTNNEPITSEDNDYEQTEENKKITFQTPILYKDETISGKYLQIKKIDAVLWDKLHHNTMQISKKADQTDNCIESVSVVCNNTTNEWETFCQNLKQLRRINSSVTRISQRLRIISTKMRYLDRELNKIELNTIEKQLATFQKSKEKALNEQLLQSQQTKNSLEIESSVQNKFTFPKLDSKIKFKSLVKGIDSASKKFFSDPKKGNETNNEKQPVQNKKSFEKTQKQKKKTEKEIKELEEKIAQMKRELEEKKRNLKLRKHYKEEIIVEKTENEKDKEKEKGKVTEKEKEKEKDTEREREKEKQEEEEEEEEVENDAKTTVKKNKVQEIHNLPIQSEHEKKVEIENTNSNNTTIGEKNYNNKKENEKIN</sequence>
<dbReference type="EMBL" id="JAOAOG010000026">
    <property type="protein sequence ID" value="KAJ6254187.1"/>
    <property type="molecule type" value="Genomic_DNA"/>
</dbReference>
<evidence type="ECO:0000313" key="3">
    <source>
        <dbReference type="EMBL" id="KAJ6254187.1"/>
    </source>
</evidence>